<evidence type="ECO:0000256" key="1">
    <source>
        <dbReference type="SAM" id="MobiDB-lite"/>
    </source>
</evidence>
<accession>A0ABX2D3Z7</accession>
<proteinExistence type="predicted"/>
<dbReference type="RefSeq" id="WP_172190492.1">
    <property type="nucleotide sequence ID" value="NZ_SRRZ01000091.1"/>
</dbReference>
<dbReference type="InterPro" id="IPR014971">
    <property type="entry name" value="KGK"/>
</dbReference>
<evidence type="ECO:0008006" key="4">
    <source>
        <dbReference type="Google" id="ProtNLM"/>
    </source>
</evidence>
<sequence length="141" mass="15945">MDESKIFPQENDVVSAPTSALMYQCTFKVSEFMAIMQSKLVDEKLFSDGLDCELLSAGKDWTKGKLRMRLEFIPLEPEIKEQKALPAAAERSDTVQSYAVDSSNQTDIDEPLNQCDSTEISNHFPISRYPDRDPQSLGMWS</sequence>
<comment type="caution">
    <text evidence="2">The sequence shown here is derived from an EMBL/GenBank/DDBJ whole genome shotgun (WGS) entry which is preliminary data.</text>
</comment>
<evidence type="ECO:0000313" key="3">
    <source>
        <dbReference type="Proteomes" id="UP000702425"/>
    </source>
</evidence>
<name>A0ABX2D3Z7_9CYAN</name>
<keyword evidence="3" id="KW-1185">Reference proteome</keyword>
<organism evidence="2 3">
    <name type="scientific">Microcoleus asticus IPMA8</name>
    <dbReference type="NCBI Taxonomy" id="2563858"/>
    <lineage>
        <taxon>Bacteria</taxon>
        <taxon>Bacillati</taxon>
        <taxon>Cyanobacteriota</taxon>
        <taxon>Cyanophyceae</taxon>
        <taxon>Oscillatoriophycideae</taxon>
        <taxon>Oscillatoriales</taxon>
        <taxon>Microcoleaceae</taxon>
        <taxon>Microcoleus</taxon>
        <taxon>Microcoleus asticus</taxon>
    </lineage>
</organism>
<reference evidence="2 3" key="1">
    <citation type="journal article" date="2020" name="Sci. Rep.">
        <title>A novel cyanobacterial geosmin producer, revising GeoA distribution and dispersion patterns in Bacteria.</title>
        <authorList>
            <person name="Churro C."/>
            <person name="Semedo-Aguiar A.P."/>
            <person name="Silva A.D."/>
            <person name="Pereira-Leal J.B."/>
            <person name="Leite R.B."/>
        </authorList>
    </citation>
    <scope>NUCLEOTIDE SEQUENCE [LARGE SCALE GENOMIC DNA]</scope>
    <source>
        <strain evidence="2 3">IPMA8</strain>
    </source>
</reference>
<dbReference type="EMBL" id="SRRZ01000091">
    <property type="protein sequence ID" value="NQE36615.1"/>
    <property type="molecule type" value="Genomic_DNA"/>
</dbReference>
<dbReference type="Pfam" id="PF08872">
    <property type="entry name" value="KGK"/>
    <property type="match status" value="1"/>
</dbReference>
<dbReference type="Proteomes" id="UP000702425">
    <property type="component" value="Unassembled WGS sequence"/>
</dbReference>
<gene>
    <name evidence="2" type="ORF">E5S67_04380</name>
</gene>
<evidence type="ECO:0000313" key="2">
    <source>
        <dbReference type="EMBL" id="NQE36615.1"/>
    </source>
</evidence>
<feature type="region of interest" description="Disordered" evidence="1">
    <location>
        <begin position="84"/>
        <end position="141"/>
    </location>
</feature>
<feature type="compositionally biased region" description="Polar residues" evidence="1">
    <location>
        <begin position="94"/>
        <end position="106"/>
    </location>
</feature>
<protein>
    <recommendedName>
        <fullName evidence="4">KGK family protein</fullName>
    </recommendedName>
</protein>